<dbReference type="PANTHER" id="PTHR43643">
    <property type="entry name" value="HISTIDINOL-PHOSPHATE AMINOTRANSFERASE 2"/>
    <property type="match status" value="1"/>
</dbReference>
<evidence type="ECO:0000256" key="2">
    <source>
        <dbReference type="ARBA" id="ARBA00022576"/>
    </source>
</evidence>
<organism evidence="10">
    <name type="scientific">Mycobacterium xenopi 4042</name>
    <dbReference type="NCBI Taxonomy" id="1299334"/>
    <lineage>
        <taxon>Bacteria</taxon>
        <taxon>Bacillati</taxon>
        <taxon>Actinomycetota</taxon>
        <taxon>Actinomycetes</taxon>
        <taxon>Mycobacteriales</taxon>
        <taxon>Mycobacteriaceae</taxon>
        <taxon>Mycobacterium</taxon>
    </lineage>
</organism>
<dbReference type="PATRIC" id="fig|1299334.3.peg.7950"/>
<dbReference type="InterPro" id="IPR004839">
    <property type="entry name" value="Aminotransferase_I/II_large"/>
</dbReference>
<comment type="caution">
    <text evidence="10">The sequence shown here is derived from an EMBL/GenBank/DDBJ whole genome shotgun (WGS) entry which is preliminary data.</text>
</comment>
<dbReference type="GO" id="GO:0030170">
    <property type="term" value="F:pyridoxal phosphate binding"/>
    <property type="evidence" value="ECO:0007669"/>
    <property type="project" value="InterPro"/>
</dbReference>
<dbReference type="Pfam" id="PF14231">
    <property type="entry name" value="GXWXG"/>
    <property type="match status" value="1"/>
</dbReference>
<keyword evidence="2 10" id="KW-0032">Aminotransferase</keyword>
<dbReference type="InterPro" id="IPR015424">
    <property type="entry name" value="PyrdxlP-dep_Trfase"/>
</dbReference>
<evidence type="ECO:0000256" key="3">
    <source>
        <dbReference type="ARBA" id="ARBA00022679"/>
    </source>
</evidence>
<evidence type="ECO:0000256" key="6">
    <source>
        <dbReference type="SAM" id="MobiDB-lite"/>
    </source>
</evidence>
<evidence type="ECO:0000256" key="5">
    <source>
        <dbReference type="RuleBase" id="RU003693"/>
    </source>
</evidence>
<dbReference type="InterPro" id="IPR025568">
    <property type="entry name" value="DUF4334"/>
</dbReference>
<dbReference type="Gene3D" id="3.40.640.10">
    <property type="entry name" value="Type I PLP-dependent aspartate aminotransferase-like (Major domain)"/>
    <property type="match status" value="1"/>
</dbReference>
<dbReference type="Pfam" id="PF00155">
    <property type="entry name" value="Aminotran_1_2"/>
    <property type="match status" value="1"/>
</dbReference>
<dbReference type="PROSITE" id="PS00599">
    <property type="entry name" value="AA_TRANSFER_CLASS_2"/>
    <property type="match status" value="1"/>
</dbReference>
<dbReference type="SUPFAM" id="SSF53383">
    <property type="entry name" value="PLP-dependent transferases"/>
    <property type="match status" value="1"/>
</dbReference>
<keyword evidence="4 5" id="KW-0663">Pyridoxal phosphate</keyword>
<evidence type="ECO:0000259" key="7">
    <source>
        <dbReference type="Pfam" id="PF00155"/>
    </source>
</evidence>
<feature type="domain" description="GXWXG" evidence="8">
    <location>
        <begin position="372"/>
        <end position="429"/>
    </location>
</feature>
<dbReference type="InterPro" id="IPR050106">
    <property type="entry name" value="HistidinolP_aminotransfase"/>
</dbReference>
<dbReference type="NCBIfam" id="NF002878">
    <property type="entry name" value="PRK03321.1"/>
    <property type="match status" value="1"/>
</dbReference>
<evidence type="ECO:0000313" key="10">
    <source>
        <dbReference type="EMBL" id="EUA19185.1"/>
    </source>
</evidence>
<sequence length="499" mass="54816">MPGKTVPGAIKLASNETVFGPLPSVRAAIEQATDVVNRYPDTGCTELKSALARHLNTVGDTGGWASEHVAVGCGSVSLCQQLIQITASVGDEVLFGWRSFELYPIQVRVAGATAVQVPLADHTFDLHAMLAAVTDRTRLVFVCNPNNPTSTVVDPDALVRFVEAMPSHVLIAIDEAYVEYVRDNMLPDSLGLVRSHPNVVVLRTFSKAYGLAGLRIGYAVGHPDVIAALDKVYVPFTVTNVSQAAAMASLEAADELLARTDAVVAERAGSVPGCAMRGLRCRRRKPTSSGYRWGAHIRLRRTGRQRAHRGPPVRPRRGAGHDRCTGRKRRAAAIRGQLDSRRTPMNDALARKKFTEFKERSDRISDTALDEYWASLTPATIADMIGEWQGGEFDTGHRMNGRLEKARWFGKTFNSATDVQPLVCLDADGNKFSNVEMGKGEASLWMEEFRGEITATMVYDGQPVHDHFKKIDDHAVMGIMNGKGVLDNGRYYYFYLERV</sequence>
<dbReference type="Gene3D" id="3.90.1150.10">
    <property type="entry name" value="Aspartate Aminotransferase, domain 1"/>
    <property type="match status" value="1"/>
</dbReference>
<comment type="similarity">
    <text evidence="5">Belongs to the class-II pyridoxal-phosphate-dependent aminotransferase family.</text>
</comment>
<dbReference type="PANTHER" id="PTHR43643:SF3">
    <property type="entry name" value="HISTIDINOL-PHOSPHATE AMINOTRANSFERASE"/>
    <property type="match status" value="1"/>
</dbReference>
<dbReference type="EMBL" id="JAOB01000073">
    <property type="protein sequence ID" value="EUA19185.1"/>
    <property type="molecule type" value="Genomic_DNA"/>
</dbReference>
<dbReference type="AlphaFoldDB" id="X7ZKS4"/>
<evidence type="ECO:0000259" key="9">
    <source>
        <dbReference type="Pfam" id="PF14232"/>
    </source>
</evidence>
<dbReference type="GO" id="GO:0008483">
    <property type="term" value="F:transaminase activity"/>
    <property type="evidence" value="ECO:0007669"/>
    <property type="project" value="UniProtKB-KW"/>
</dbReference>
<evidence type="ECO:0000259" key="8">
    <source>
        <dbReference type="Pfam" id="PF14231"/>
    </source>
</evidence>
<reference evidence="10" key="1">
    <citation type="submission" date="2014-01" db="EMBL/GenBank/DDBJ databases">
        <authorList>
            <person name="Brown-Elliot B."/>
            <person name="Wallace R."/>
            <person name="Lenaerts A."/>
            <person name="Ordway D."/>
            <person name="DeGroote M.A."/>
            <person name="Parker T."/>
            <person name="Sizemore C."/>
            <person name="Tallon L.J."/>
            <person name="Sadzewicz L.K."/>
            <person name="Sengamalay N."/>
            <person name="Fraser C.M."/>
            <person name="Hine E."/>
            <person name="Shefchek K.A."/>
            <person name="Das S.P."/>
            <person name="Tettelin H."/>
        </authorList>
    </citation>
    <scope>NUCLEOTIDE SEQUENCE [LARGE SCALE GENOMIC DNA]</scope>
    <source>
        <strain evidence="10">4042</strain>
    </source>
</reference>
<comment type="cofactor">
    <cofactor evidence="1 5">
        <name>pyridoxal 5'-phosphate</name>
        <dbReference type="ChEBI" id="CHEBI:597326"/>
    </cofactor>
</comment>
<dbReference type="Gene3D" id="2.40.128.580">
    <property type="entry name" value="GXWXG domain"/>
    <property type="match status" value="1"/>
</dbReference>
<dbReference type="Pfam" id="PF14232">
    <property type="entry name" value="DUF4334"/>
    <property type="match status" value="1"/>
</dbReference>
<feature type="region of interest" description="Disordered" evidence="6">
    <location>
        <begin position="302"/>
        <end position="328"/>
    </location>
</feature>
<protein>
    <submittedName>
        <fullName evidence="10">Putative phenylalanine aminotransferase domain protein</fullName>
    </submittedName>
</protein>
<feature type="domain" description="Aminotransferase class I/classII large" evidence="7">
    <location>
        <begin position="10"/>
        <end position="274"/>
    </location>
</feature>
<gene>
    <name evidence="10" type="ORF">I553_10341</name>
</gene>
<dbReference type="InterPro" id="IPR015421">
    <property type="entry name" value="PyrdxlP-dep_Trfase_major"/>
</dbReference>
<name>X7ZKS4_MYCXE</name>
<feature type="compositionally biased region" description="Basic residues" evidence="6">
    <location>
        <begin position="302"/>
        <end position="318"/>
    </location>
</feature>
<evidence type="ECO:0000256" key="4">
    <source>
        <dbReference type="ARBA" id="ARBA00022898"/>
    </source>
</evidence>
<accession>X7ZKS4</accession>
<dbReference type="InterPro" id="IPR024892">
    <property type="entry name" value="ArAT"/>
</dbReference>
<evidence type="ECO:0000256" key="1">
    <source>
        <dbReference type="ARBA" id="ARBA00001933"/>
    </source>
</evidence>
<dbReference type="InterPro" id="IPR015422">
    <property type="entry name" value="PyrdxlP-dep_Trfase_small"/>
</dbReference>
<proteinExistence type="inferred from homology"/>
<feature type="domain" description="DUF4334" evidence="9">
    <location>
        <begin position="440"/>
        <end position="498"/>
    </location>
</feature>
<dbReference type="CDD" id="cd00609">
    <property type="entry name" value="AAT_like"/>
    <property type="match status" value="1"/>
</dbReference>
<dbReference type="InterPro" id="IPR001917">
    <property type="entry name" value="Aminotrans_II_pyridoxalP_BS"/>
</dbReference>
<keyword evidence="3 10" id="KW-0808">Transferase</keyword>
<dbReference type="InterPro" id="IPR025951">
    <property type="entry name" value="GXWXG_dom"/>
</dbReference>